<evidence type="ECO:0000256" key="2">
    <source>
        <dbReference type="ARBA" id="ARBA00022448"/>
    </source>
</evidence>
<sequence length="351" mass="36065">MNTKKIYQHLMTGVSYFLPFVTGGGIITAMAFLIDIENSSSANFGSSTALAAWLSEIGGLAMGMMFPILAGFIAYSIGDKPAIFPGIVAGMLARDGGSGFLGAIAAGFIAGFVIVLLKKVTRTLPRSLEGIKTMLIFPIGGLILSALAMIGINFIVSPINHGLTSMLVALNEVSAILIGAVIGVMLALDLGGPINKTAYLFSVATLTNAAGDPTPSVIMAACGSSAMVISTSCAVAATLFPKKFSPNLRGAKVGAYIMGLAFFVEGAIPYVIAKPKKILPALCIGAAVTGATTAAMGITLSAPIGGLETLPLVSNIPLYLLSFVIGTAVAVAIIFFLTKNDEEYELEQNEG</sequence>
<reference evidence="11 12" key="1">
    <citation type="submission" date="2017-05" db="EMBL/GenBank/DDBJ databases">
        <title>Vagococcus spp. assemblies.</title>
        <authorList>
            <person name="Gulvik C.A."/>
        </authorList>
    </citation>
    <scope>NUCLEOTIDE SEQUENCE [LARGE SCALE GENOMIC DNA]</scope>
    <source>
        <strain evidence="11 12">CCUG 51432</strain>
    </source>
</reference>
<evidence type="ECO:0000256" key="7">
    <source>
        <dbReference type="ARBA" id="ARBA00022989"/>
    </source>
</evidence>
<dbReference type="NCBIfam" id="TIGR01427">
    <property type="entry name" value="PTS_IIC_fructo"/>
    <property type="match status" value="1"/>
</dbReference>
<keyword evidence="2" id="KW-0813">Transport</keyword>
<comment type="subcellular location">
    <subcellularLocation>
        <location evidence="1">Cell inner membrane</location>
        <topology evidence="1">Multi-pass membrane protein</topology>
    </subcellularLocation>
</comment>
<feature type="transmembrane region" description="Helical" evidence="9">
    <location>
        <begin position="12"/>
        <end position="34"/>
    </location>
</feature>
<protein>
    <submittedName>
        <fullName evidence="11">PTS fructose transporter</fullName>
    </submittedName>
</protein>
<dbReference type="GO" id="GO:0005886">
    <property type="term" value="C:plasma membrane"/>
    <property type="evidence" value="ECO:0007669"/>
    <property type="project" value="UniProtKB-SubCell"/>
</dbReference>
<evidence type="ECO:0000313" key="11">
    <source>
        <dbReference type="EMBL" id="RSU07615.1"/>
    </source>
</evidence>
<dbReference type="RefSeq" id="WP_126810217.1">
    <property type="nucleotide sequence ID" value="NZ_NGKA01000040.1"/>
</dbReference>
<evidence type="ECO:0000256" key="9">
    <source>
        <dbReference type="SAM" id="Phobius"/>
    </source>
</evidence>
<keyword evidence="8 9" id="KW-0472">Membrane</keyword>
<dbReference type="PROSITE" id="PS51104">
    <property type="entry name" value="PTS_EIIC_TYPE_2"/>
    <property type="match status" value="1"/>
</dbReference>
<feature type="transmembrane region" description="Helical" evidence="9">
    <location>
        <begin position="278"/>
        <end position="304"/>
    </location>
</feature>
<keyword evidence="7 9" id="KW-1133">Transmembrane helix</keyword>
<evidence type="ECO:0000256" key="4">
    <source>
        <dbReference type="ARBA" id="ARBA00022597"/>
    </source>
</evidence>
<dbReference type="InterPro" id="IPR006327">
    <property type="entry name" value="PTS_IIC_fruc"/>
</dbReference>
<feature type="transmembrane region" description="Helical" evidence="9">
    <location>
        <begin position="136"/>
        <end position="156"/>
    </location>
</feature>
<dbReference type="GO" id="GO:0009401">
    <property type="term" value="P:phosphoenolpyruvate-dependent sugar phosphotransferase system"/>
    <property type="evidence" value="ECO:0007669"/>
    <property type="project" value="UniProtKB-KW"/>
</dbReference>
<dbReference type="Pfam" id="PF02378">
    <property type="entry name" value="PTS_EIIC"/>
    <property type="match status" value="1"/>
</dbReference>
<keyword evidence="5" id="KW-0598">Phosphotransferase system</keyword>
<feature type="transmembrane region" description="Helical" evidence="9">
    <location>
        <begin position="217"/>
        <end position="241"/>
    </location>
</feature>
<dbReference type="AlphaFoldDB" id="A0A430AHR2"/>
<dbReference type="Proteomes" id="UP000287605">
    <property type="component" value="Unassembled WGS sequence"/>
</dbReference>
<feature type="transmembrane region" description="Helical" evidence="9">
    <location>
        <begin position="253"/>
        <end position="272"/>
    </location>
</feature>
<feature type="transmembrane region" description="Helical" evidence="9">
    <location>
        <begin position="168"/>
        <end position="188"/>
    </location>
</feature>
<dbReference type="GO" id="GO:0005351">
    <property type="term" value="F:carbohydrate:proton symporter activity"/>
    <property type="evidence" value="ECO:0007669"/>
    <property type="project" value="InterPro"/>
</dbReference>
<dbReference type="PANTHER" id="PTHR30505">
    <property type="entry name" value="FRUCTOSE-LIKE PERMEASE"/>
    <property type="match status" value="1"/>
</dbReference>
<keyword evidence="6 9" id="KW-0812">Transmembrane</keyword>
<keyword evidence="3" id="KW-1003">Cell membrane</keyword>
<dbReference type="GO" id="GO:0008982">
    <property type="term" value="F:protein-N(PI)-phosphohistidine-sugar phosphotransferase activity"/>
    <property type="evidence" value="ECO:0007669"/>
    <property type="project" value="InterPro"/>
</dbReference>
<accession>A0A430AHR2</accession>
<feature type="domain" description="PTS EIIC type-2" evidence="10">
    <location>
        <begin position="6"/>
        <end position="347"/>
    </location>
</feature>
<dbReference type="OrthoDB" id="9782569at2"/>
<dbReference type="PANTHER" id="PTHR30505:SF0">
    <property type="entry name" value="FRUCTOSE-LIKE PTS SYSTEM EIIBC COMPONENT-RELATED"/>
    <property type="match status" value="1"/>
</dbReference>
<evidence type="ECO:0000259" key="10">
    <source>
        <dbReference type="PROSITE" id="PS51104"/>
    </source>
</evidence>
<evidence type="ECO:0000256" key="3">
    <source>
        <dbReference type="ARBA" id="ARBA00022475"/>
    </source>
</evidence>
<dbReference type="GO" id="GO:0090563">
    <property type="term" value="F:protein-phosphocysteine-sugar phosphotransferase activity"/>
    <property type="evidence" value="ECO:0007669"/>
    <property type="project" value="TreeGrafter"/>
</dbReference>
<gene>
    <name evidence="11" type="ORF">CBF29_13415</name>
</gene>
<feature type="transmembrane region" description="Helical" evidence="9">
    <location>
        <begin position="316"/>
        <end position="337"/>
    </location>
</feature>
<dbReference type="InterPro" id="IPR013014">
    <property type="entry name" value="PTS_EIIC_2"/>
</dbReference>
<organism evidence="11 12">
    <name type="scientific">Vagococcus elongatus</name>
    <dbReference type="NCBI Taxonomy" id="180344"/>
    <lineage>
        <taxon>Bacteria</taxon>
        <taxon>Bacillati</taxon>
        <taxon>Bacillota</taxon>
        <taxon>Bacilli</taxon>
        <taxon>Lactobacillales</taxon>
        <taxon>Enterococcaceae</taxon>
        <taxon>Vagococcus</taxon>
    </lineage>
</organism>
<feature type="transmembrane region" description="Helical" evidence="9">
    <location>
        <begin position="98"/>
        <end position="116"/>
    </location>
</feature>
<feature type="transmembrane region" description="Helical" evidence="9">
    <location>
        <begin position="54"/>
        <end position="77"/>
    </location>
</feature>
<dbReference type="InterPro" id="IPR050864">
    <property type="entry name" value="Bacterial_PTS_Sugar_Transport"/>
</dbReference>
<evidence type="ECO:0000256" key="8">
    <source>
        <dbReference type="ARBA" id="ARBA00023136"/>
    </source>
</evidence>
<name>A0A430AHR2_9ENTE</name>
<evidence type="ECO:0000256" key="1">
    <source>
        <dbReference type="ARBA" id="ARBA00004429"/>
    </source>
</evidence>
<keyword evidence="12" id="KW-1185">Reference proteome</keyword>
<dbReference type="EMBL" id="NGKA01000040">
    <property type="protein sequence ID" value="RSU07615.1"/>
    <property type="molecule type" value="Genomic_DNA"/>
</dbReference>
<evidence type="ECO:0000256" key="6">
    <source>
        <dbReference type="ARBA" id="ARBA00022692"/>
    </source>
</evidence>
<proteinExistence type="predicted"/>
<dbReference type="InterPro" id="IPR003352">
    <property type="entry name" value="PTS_EIIC"/>
</dbReference>
<comment type="caution">
    <text evidence="11">The sequence shown here is derived from an EMBL/GenBank/DDBJ whole genome shotgun (WGS) entry which is preliminary data.</text>
</comment>
<evidence type="ECO:0000256" key="5">
    <source>
        <dbReference type="ARBA" id="ARBA00022683"/>
    </source>
</evidence>
<keyword evidence="4" id="KW-0762">Sugar transport</keyword>
<evidence type="ECO:0000313" key="12">
    <source>
        <dbReference type="Proteomes" id="UP000287605"/>
    </source>
</evidence>